<dbReference type="Proteomes" id="UP001055879">
    <property type="component" value="Linkage Group LG07"/>
</dbReference>
<organism evidence="1 2">
    <name type="scientific">Arctium lappa</name>
    <name type="common">Greater burdock</name>
    <name type="synonym">Lappa major</name>
    <dbReference type="NCBI Taxonomy" id="4217"/>
    <lineage>
        <taxon>Eukaryota</taxon>
        <taxon>Viridiplantae</taxon>
        <taxon>Streptophyta</taxon>
        <taxon>Embryophyta</taxon>
        <taxon>Tracheophyta</taxon>
        <taxon>Spermatophyta</taxon>
        <taxon>Magnoliopsida</taxon>
        <taxon>eudicotyledons</taxon>
        <taxon>Gunneridae</taxon>
        <taxon>Pentapetalae</taxon>
        <taxon>asterids</taxon>
        <taxon>campanulids</taxon>
        <taxon>Asterales</taxon>
        <taxon>Asteraceae</taxon>
        <taxon>Carduoideae</taxon>
        <taxon>Cardueae</taxon>
        <taxon>Arctiinae</taxon>
        <taxon>Arctium</taxon>
    </lineage>
</organism>
<evidence type="ECO:0000313" key="2">
    <source>
        <dbReference type="Proteomes" id="UP001055879"/>
    </source>
</evidence>
<reference evidence="1 2" key="2">
    <citation type="journal article" date="2022" name="Mol. Ecol. Resour.">
        <title>The genomes of chicory, endive, great burdock and yacon provide insights into Asteraceae paleo-polyploidization history and plant inulin production.</title>
        <authorList>
            <person name="Fan W."/>
            <person name="Wang S."/>
            <person name="Wang H."/>
            <person name="Wang A."/>
            <person name="Jiang F."/>
            <person name="Liu H."/>
            <person name="Zhao H."/>
            <person name="Xu D."/>
            <person name="Zhang Y."/>
        </authorList>
    </citation>
    <scope>NUCLEOTIDE SEQUENCE [LARGE SCALE GENOMIC DNA]</scope>
    <source>
        <strain evidence="2">cv. Niubang</strain>
    </source>
</reference>
<proteinExistence type="predicted"/>
<comment type="caution">
    <text evidence="1">The sequence shown here is derived from an EMBL/GenBank/DDBJ whole genome shotgun (WGS) entry which is preliminary data.</text>
</comment>
<gene>
    <name evidence="1" type="ORF">L6452_22254</name>
</gene>
<accession>A0ACB9AYW9</accession>
<protein>
    <submittedName>
        <fullName evidence="1">Uncharacterized protein</fullName>
    </submittedName>
</protein>
<evidence type="ECO:0000313" key="1">
    <source>
        <dbReference type="EMBL" id="KAI3715279.1"/>
    </source>
</evidence>
<keyword evidence="2" id="KW-1185">Reference proteome</keyword>
<dbReference type="EMBL" id="CM042053">
    <property type="protein sequence ID" value="KAI3715279.1"/>
    <property type="molecule type" value="Genomic_DNA"/>
</dbReference>
<name>A0ACB9AYW9_ARCLA</name>
<reference evidence="2" key="1">
    <citation type="journal article" date="2022" name="Mol. Ecol. Resour.">
        <title>The genomes of chicory, endive, great burdock and yacon provide insights into Asteraceae palaeo-polyploidization history and plant inulin production.</title>
        <authorList>
            <person name="Fan W."/>
            <person name="Wang S."/>
            <person name="Wang H."/>
            <person name="Wang A."/>
            <person name="Jiang F."/>
            <person name="Liu H."/>
            <person name="Zhao H."/>
            <person name="Xu D."/>
            <person name="Zhang Y."/>
        </authorList>
    </citation>
    <scope>NUCLEOTIDE SEQUENCE [LARGE SCALE GENOMIC DNA]</scope>
    <source>
        <strain evidence="2">cv. Niubang</strain>
    </source>
</reference>
<sequence>MAFANLHESCSRVTNRVPDLTHSPEFLCQLHTLTGIRCRLHALTGIRCRLHALTSQDSRGCGNSPVTTPQFHSASFLGDIGEVVAHVSSRYPDANLYAAGWSLGANILVRYLAQESDSCLLSDLAVPALRKRSSAMLLSLVTLHIFDRGILGGGLAMKAVFEPWSAAVSNTSIQPRSLNNVLGNLDSFCVKPYEMFEEEERQKLHWFVPFLADKGSAQVLRSYSSNHFRFQVDGCSNWLYSDIRVDDGQADYAIHGCEPWLDDATSDLVTS</sequence>